<dbReference type="Proteomes" id="UP001416858">
    <property type="component" value="Unassembled WGS sequence"/>
</dbReference>
<keyword evidence="1" id="KW-1133">Transmembrane helix</keyword>
<accession>A0ABP9W0Q8</accession>
<reference evidence="2 3" key="1">
    <citation type="submission" date="2024-02" db="EMBL/GenBank/DDBJ databases">
        <title>Rhodopirellula caenicola NBRC 110016.</title>
        <authorList>
            <person name="Ichikawa N."/>
            <person name="Katano-Makiyama Y."/>
            <person name="Hidaka K."/>
        </authorList>
    </citation>
    <scope>NUCLEOTIDE SEQUENCE [LARGE SCALE GENOMIC DNA]</scope>
    <source>
        <strain evidence="2 3">NBRC 110016</strain>
    </source>
</reference>
<dbReference type="RefSeq" id="WP_345688233.1">
    <property type="nucleotide sequence ID" value="NZ_BAABRO010000022.1"/>
</dbReference>
<dbReference type="EMBL" id="BAABRO010000022">
    <property type="protein sequence ID" value="GAA5510370.1"/>
    <property type="molecule type" value="Genomic_DNA"/>
</dbReference>
<keyword evidence="1" id="KW-0472">Membrane</keyword>
<keyword evidence="1" id="KW-0812">Transmembrane</keyword>
<evidence type="ECO:0008006" key="4">
    <source>
        <dbReference type="Google" id="ProtNLM"/>
    </source>
</evidence>
<proteinExistence type="predicted"/>
<sequence>MRRLSTYAPASGGGRNQTSRRGIVLICTLVCLIVVSTLVMTSVASAVRGQRETVRRHQTMQTEWLLDAGINRAIAQIAADDQYEGENWNPAFENSRYAKANVEISVTAATSDDDASNLVSVDVVATLARSVDSPAMEIATRTQKSYTFQVSKSNPQSADTNDE</sequence>
<name>A0ABP9W0Q8_9BACT</name>
<comment type="caution">
    <text evidence="2">The sequence shown here is derived from an EMBL/GenBank/DDBJ whole genome shotgun (WGS) entry which is preliminary data.</text>
</comment>
<keyword evidence="3" id="KW-1185">Reference proteome</keyword>
<protein>
    <recommendedName>
        <fullName evidence="4">Type 4 fimbrial biogenesis protein PilX N-terminal domain-containing protein</fullName>
    </recommendedName>
</protein>
<organism evidence="2 3">
    <name type="scientific">Novipirellula caenicola</name>
    <dbReference type="NCBI Taxonomy" id="1536901"/>
    <lineage>
        <taxon>Bacteria</taxon>
        <taxon>Pseudomonadati</taxon>
        <taxon>Planctomycetota</taxon>
        <taxon>Planctomycetia</taxon>
        <taxon>Pirellulales</taxon>
        <taxon>Pirellulaceae</taxon>
        <taxon>Novipirellula</taxon>
    </lineage>
</organism>
<feature type="transmembrane region" description="Helical" evidence="1">
    <location>
        <begin position="23"/>
        <end position="47"/>
    </location>
</feature>
<evidence type="ECO:0000256" key="1">
    <source>
        <dbReference type="SAM" id="Phobius"/>
    </source>
</evidence>
<gene>
    <name evidence="2" type="ORF">Rcae01_05878</name>
</gene>
<evidence type="ECO:0000313" key="3">
    <source>
        <dbReference type="Proteomes" id="UP001416858"/>
    </source>
</evidence>
<evidence type="ECO:0000313" key="2">
    <source>
        <dbReference type="EMBL" id="GAA5510370.1"/>
    </source>
</evidence>